<dbReference type="Gene3D" id="3.40.50.1100">
    <property type="match status" value="2"/>
</dbReference>
<evidence type="ECO:0000259" key="3">
    <source>
        <dbReference type="Pfam" id="PF00291"/>
    </source>
</evidence>
<organism evidence="4">
    <name type="scientific">Veillonella ratti</name>
    <dbReference type="NCBI Taxonomy" id="103892"/>
    <lineage>
        <taxon>Bacteria</taxon>
        <taxon>Bacillati</taxon>
        <taxon>Bacillota</taxon>
        <taxon>Negativicutes</taxon>
        <taxon>Veillonellales</taxon>
        <taxon>Veillonellaceae</taxon>
        <taxon>Veillonella</taxon>
    </lineage>
</organism>
<reference evidence="4" key="1">
    <citation type="submission" date="2019-11" db="EMBL/GenBank/DDBJ databases">
        <authorList>
            <person name="Feng L."/>
        </authorList>
    </citation>
    <scope>NUCLEOTIDE SEQUENCE</scope>
    <source>
        <strain evidence="4">VrattiLFYP33</strain>
    </source>
</reference>
<proteinExistence type="predicted"/>
<dbReference type="InterPro" id="IPR001926">
    <property type="entry name" value="TrpB-like_PALP"/>
</dbReference>
<dbReference type="GO" id="GO:1901605">
    <property type="term" value="P:alpha-amino acid metabolic process"/>
    <property type="evidence" value="ECO:0007669"/>
    <property type="project" value="UniProtKB-ARBA"/>
</dbReference>
<dbReference type="AlphaFoldDB" id="A0A6N3C049"/>
<sequence>MRIFSNDVMEVLINKGLREFRSDGCFDYNEALAAKKSHESLEAYQKTPLVHLDGLAKKLQISNIMVKDESKRFSLNAFKGLGGSYAMFRIICEVLGLDYQTAQLKDLLQDKFKATLQAIEFVTATDGNHGKGVSWAAGIFGCKAHVYMPAGSQEVRAEAIRNAGPADVEITKFNYDDTVRFAKSQSEANGWYLIQDTAWDGYEKIPTWIIQGYLTMILETVEELGTKKIKPTHVFLQAGVGAMAGGVVGFLSDYYKTDKPIIVIVEPQVADCIYRSKLIDDGAMHSIEGSPFTIMAGLNCGTPCKVTWGELSNLPDFYVSCADSVAACGMRTYHKPLSGDAQIISGESGAVTMGVVKTILADERYKSLKESMQLNSDSKILLINTEGDTDPENYEAIISGKLFKENC</sequence>
<dbReference type="NCBIfam" id="NF006058">
    <property type="entry name" value="PRK08206.1"/>
    <property type="match status" value="1"/>
</dbReference>
<evidence type="ECO:0000256" key="1">
    <source>
        <dbReference type="ARBA" id="ARBA00001933"/>
    </source>
</evidence>
<accession>A0A6N3C049</accession>
<keyword evidence="2" id="KW-0663">Pyridoxal phosphate</keyword>
<dbReference type="PANTHER" id="PTHR42937:SF1">
    <property type="entry name" value="DIAMINOPROPIONATE AMMONIA-LYASE"/>
    <property type="match status" value="1"/>
</dbReference>
<dbReference type="GO" id="GO:0030170">
    <property type="term" value="F:pyridoxal phosphate binding"/>
    <property type="evidence" value="ECO:0007669"/>
    <property type="project" value="InterPro"/>
</dbReference>
<dbReference type="SUPFAM" id="SSF53686">
    <property type="entry name" value="Tryptophan synthase beta subunit-like PLP-dependent enzymes"/>
    <property type="match status" value="1"/>
</dbReference>
<keyword evidence="4" id="KW-0456">Lyase</keyword>
<gene>
    <name evidence="4" type="primary">ygeX_2</name>
    <name evidence="4" type="ORF">VRLFYP33_01152</name>
</gene>
<comment type="cofactor">
    <cofactor evidence="1">
        <name>pyridoxal 5'-phosphate</name>
        <dbReference type="ChEBI" id="CHEBI:597326"/>
    </cofactor>
</comment>
<name>A0A6N3C049_9FIRM</name>
<dbReference type="InterPro" id="IPR010081">
    <property type="entry name" value="DiNH2opropionate_NH3_lyase"/>
</dbReference>
<dbReference type="CDD" id="cd00640">
    <property type="entry name" value="Trp-synth-beta_II"/>
    <property type="match status" value="1"/>
</dbReference>
<dbReference type="EMBL" id="CACRUX010000046">
    <property type="protein sequence ID" value="VYU06313.1"/>
    <property type="molecule type" value="Genomic_DNA"/>
</dbReference>
<dbReference type="NCBIfam" id="TIGR01747">
    <property type="entry name" value="diampropi_NH3ly"/>
    <property type="match status" value="1"/>
</dbReference>
<dbReference type="PANTHER" id="PTHR42937">
    <property type="match status" value="1"/>
</dbReference>
<evidence type="ECO:0000313" key="4">
    <source>
        <dbReference type="EMBL" id="VYU06313.1"/>
    </source>
</evidence>
<dbReference type="RefSeq" id="WP_021842656.1">
    <property type="nucleotide sequence ID" value="NZ_CACRUX010000046.1"/>
</dbReference>
<dbReference type="Pfam" id="PF00291">
    <property type="entry name" value="PALP"/>
    <property type="match status" value="1"/>
</dbReference>
<dbReference type="InterPro" id="IPR036052">
    <property type="entry name" value="TrpB-like_PALP_sf"/>
</dbReference>
<evidence type="ECO:0000256" key="2">
    <source>
        <dbReference type="ARBA" id="ARBA00022898"/>
    </source>
</evidence>
<dbReference type="EC" id="4.3.1.15" evidence="4"/>
<feature type="domain" description="Tryptophan synthase beta chain-like PALP" evidence="3">
    <location>
        <begin position="43"/>
        <end position="358"/>
    </location>
</feature>
<dbReference type="GO" id="GO:0008838">
    <property type="term" value="F:diaminopropionate ammonia-lyase activity"/>
    <property type="evidence" value="ECO:0007669"/>
    <property type="project" value="UniProtKB-EC"/>
</dbReference>
<protein>
    <submittedName>
        <fullName evidence="4">Diaminopropionate ammonia-lyase</fullName>
        <ecNumber evidence="4">4.3.1.15</ecNumber>
    </submittedName>
</protein>